<gene>
    <name evidence="9" type="ORF">H9716_07610</name>
</gene>
<organism evidence="9 10">
    <name type="scientific">Candidatus Enterocloster faecavium</name>
    <dbReference type="NCBI Taxonomy" id="2838560"/>
    <lineage>
        <taxon>Bacteria</taxon>
        <taxon>Bacillati</taxon>
        <taxon>Bacillota</taxon>
        <taxon>Clostridia</taxon>
        <taxon>Lachnospirales</taxon>
        <taxon>Lachnospiraceae</taxon>
        <taxon>Enterocloster</taxon>
    </lineage>
</organism>
<evidence type="ECO:0000256" key="3">
    <source>
        <dbReference type="ARBA" id="ARBA00022448"/>
    </source>
</evidence>
<dbReference type="Pfam" id="PF03547">
    <property type="entry name" value="Mem_trans"/>
    <property type="match status" value="2"/>
</dbReference>
<evidence type="ECO:0000313" key="10">
    <source>
        <dbReference type="Proteomes" id="UP000886804"/>
    </source>
</evidence>
<evidence type="ECO:0000256" key="4">
    <source>
        <dbReference type="ARBA" id="ARBA00022475"/>
    </source>
</evidence>
<evidence type="ECO:0000256" key="5">
    <source>
        <dbReference type="ARBA" id="ARBA00022692"/>
    </source>
</evidence>
<feature type="transmembrane region" description="Helical" evidence="8">
    <location>
        <begin position="217"/>
        <end position="241"/>
    </location>
</feature>
<evidence type="ECO:0000256" key="1">
    <source>
        <dbReference type="ARBA" id="ARBA00004651"/>
    </source>
</evidence>
<reference evidence="9" key="1">
    <citation type="journal article" date="2021" name="PeerJ">
        <title>Extensive microbial diversity within the chicken gut microbiome revealed by metagenomics and culture.</title>
        <authorList>
            <person name="Gilroy R."/>
            <person name="Ravi A."/>
            <person name="Getino M."/>
            <person name="Pursley I."/>
            <person name="Horton D.L."/>
            <person name="Alikhan N.F."/>
            <person name="Baker D."/>
            <person name="Gharbi K."/>
            <person name="Hall N."/>
            <person name="Watson M."/>
            <person name="Adriaenssens E.M."/>
            <person name="Foster-Nyarko E."/>
            <person name="Jarju S."/>
            <person name="Secka A."/>
            <person name="Antonio M."/>
            <person name="Oren A."/>
            <person name="Chaudhuri R.R."/>
            <person name="La Ragione R."/>
            <person name="Hildebrand F."/>
            <person name="Pallen M.J."/>
        </authorList>
    </citation>
    <scope>NUCLEOTIDE SEQUENCE</scope>
    <source>
        <strain evidence="9">CHK188-4685</strain>
    </source>
</reference>
<keyword evidence="7 8" id="KW-0472">Membrane</keyword>
<name>A0A9D2RMA6_9FIRM</name>
<feature type="transmembrane region" description="Helical" evidence="8">
    <location>
        <begin position="67"/>
        <end position="89"/>
    </location>
</feature>
<keyword evidence="4" id="KW-1003">Cell membrane</keyword>
<evidence type="ECO:0000313" key="9">
    <source>
        <dbReference type="EMBL" id="HJB07717.1"/>
    </source>
</evidence>
<proteinExistence type="inferred from homology"/>
<feature type="transmembrane region" description="Helical" evidence="8">
    <location>
        <begin position="96"/>
        <end position="115"/>
    </location>
</feature>
<evidence type="ECO:0000256" key="6">
    <source>
        <dbReference type="ARBA" id="ARBA00022989"/>
    </source>
</evidence>
<evidence type="ECO:0000256" key="2">
    <source>
        <dbReference type="ARBA" id="ARBA00010145"/>
    </source>
</evidence>
<reference evidence="9" key="2">
    <citation type="submission" date="2021-04" db="EMBL/GenBank/DDBJ databases">
        <authorList>
            <person name="Gilroy R."/>
        </authorList>
    </citation>
    <scope>NUCLEOTIDE SEQUENCE</scope>
    <source>
        <strain evidence="9">CHK188-4685</strain>
    </source>
</reference>
<dbReference type="EMBL" id="DWYS01000092">
    <property type="protein sequence ID" value="HJB07717.1"/>
    <property type="molecule type" value="Genomic_DNA"/>
</dbReference>
<feature type="transmembrane region" description="Helical" evidence="8">
    <location>
        <begin position="274"/>
        <end position="298"/>
    </location>
</feature>
<feature type="transmembrane region" description="Helical" evidence="8">
    <location>
        <begin position="247"/>
        <end position="267"/>
    </location>
</feature>
<dbReference type="Proteomes" id="UP000886804">
    <property type="component" value="Unassembled WGS sequence"/>
</dbReference>
<dbReference type="AlphaFoldDB" id="A0A9D2RMA6"/>
<keyword evidence="6 8" id="KW-1133">Transmembrane helix</keyword>
<dbReference type="PANTHER" id="PTHR36838:SF1">
    <property type="entry name" value="SLR1864 PROTEIN"/>
    <property type="match status" value="1"/>
</dbReference>
<evidence type="ECO:0000256" key="7">
    <source>
        <dbReference type="ARBA" id="ARBA00023136"/>
    </source>
</evidence>
<dbReference type="GO" id="GO:0055085">
    <property type="term" value="P:transmembrane transport"/>
    <property type="evidence" value="ECO:0007669"/>
    <property type="project" value="InterPro"/>
</dbReference>
<evidence type="ECO:0000256" key="8">
    <source>
        <dbReference type="SAM" id="Phobius"/>
    </source>
</evidence>
<feature type="transmembrane region" description="Helical" evidence="8">
    <location>
        <begin position="155"/>
        <end position="174"/>
    </location>
</feature>
<feature type="transmembrane region" description="Helical" evidence="8">
    <location>
        <begin position="6"/>
        <end position="25"/>
    </location>
</feature>
<keyword evidence="3" id="KW-0813">Transport</keyword>
<comment type="subcellular location">
    <subcellularLocation>
        <location evidence="1">Cell membrane</location>
        <topology evidence="1">Multi-pass membrane protein</topology>
    </subcellularLocation>
</comment>
<dbReference type="PANTHER" id="PTHR36838">
    <property type="entry name" value="AUXIN EFFLUX CARRIER FAMILY PROTEIN"/>
    <property type="match status" value="1"/>
</dbReference>
<feature type="transmembrane region" description="Helical" evidence="8">
    <location>
        <begin position="37"/>
        <end position="55"/>
    </location>
</feature>
<dbReference type="Gene3D" id="1.20.1530.20">
    <property type="match status" value="1"/>
</dbReference>
<dbReference type="GO" id="GO:0005886">
    <property type="term" value="C:plasma membrane"/>
    <property type="evidence" value="ECO:0007669"/>
    <property type="project" value="UniProtKB-SubCell"/>
</dbReference>
<dbReference type="InterPro" id="IPR004776">
    <property type="entry name" value="Mem_transp_PIN-like"/>
</dbReference>
<keyword evidence="5 8" id="KW-0812">Transmembrane</keyword>
<dbReference type="InterPro" id="IPR038770">
    <property type="entry name" value="Na+/solute_symporter_sf"/>
</dbReference>
<sequence length="299" mass="32685">MEHAEIILKQICIMGLYMAAGFFLYRKKLITQDGSRSFAHLLLYLILPCVVLQSFHIERTPEKIQALLISLAAAIAALTLSIVVSIFVFRKCSIDCFGSSFSNAGFMGFPLITAVLGNETIFYAAGFVAFLNVLQATIGQYILSGNRKLCSLKTIFTNPLVLSMAVGLLLFFTGLNIPNIGMSCISSLANMNAPLAMMVLGVYLAQSDLKSVFTSKRLYWVSCVRLVIISLLTIPLLRVIAGNRQEIVIALAIACCTPVGGNVAVYAQKLDLDYVYAVRLICLSTILSIITIPFILYLL</sequence>
<comment type="similarity">
    <text evidence="2">Belongs to the auxin efflux carrier (TC 2.A.69) family.</text>
</comment>
<feature type="transmembrane region" description="Helical" evidence="8">
    <location>
        <begin position="121"/>
        <end position="143"/>
    </location>
</feature>
<protein>
    <submittedName>
        <fullName evidence="9">AEC family transporter</fullName>
    </submittedName>
</protein>
<accession>A0A9D2RMA6</accession>
<comment type="caution">
    <text evidence="9">The sequence shown here is derived from an EMBL/GenBank/DDBJ whole genome shotgun (WGS) entry which is preliminary data.</text>
</comment>